<dbReference type="GO" id="GO:0046961">
    <property type="term" value="F:proton-transporting ATPase activity, rotational mechanism"/>
    <property type="evidence" value="ECO:0007669"/>
    <property type="project" value="InterPro"/>
</dbReference>
<evidence type="ECO:0000256" key="3">
    <source>
        <dbReference type="ARBA" id="ARBA00022741"/>
    </source>
</evidence>
<dbReference type="AlphaFoldDB" id="A0AA39U3C0"/>
<gene>
    <name evidence="7" type="ORF">JMJ35_010591</name>
</gene>
<dbReference type="PANTHER" id="PTHR43607:SF1">
    <property type="entry name" value="H(+)-TRANSPORTING TWO-SECTOR ATPASE"/>
    <property type="match status" value="1"/>
</dbReference>
<evidence type="ECO:0000256" key="6">
    <source>
        <dbReference type="ARBA" id="ARBA00023065"/>
    </source>
</evidence>
<evidence type="ECO:0000256" key="2">
    <source>
        <dbReference type="ARBA" id="ARBA00022448"/>
    </source>
</evidence>
<keyword evidence="8" id="KW-1185">Reference proteome</keyword>
<protein>
    <submittedName>
        <fullName evidence="7">Uncharacterized protein</fullName>
    </submittedName>
</protein>
<dbReference type="SUPFAM" id="SSF52540">
    <property type="entry name" value="P-loop containing nucleoside triphosphate hydrolases"/>
    <property type="match status" value="1"/>
</dbReference>
<organism evidence="7 8">
    <name type="scientific">Cladonia borealis</name>
    <dbReference type="NCBI Taxonomy" id="184061"/>
    <lineage>
        <taxon>Eukaryota</taxon>
        <taxon>Fungi</taxon>
        <taxon>Dikarya</taxon>
        <taxon>Ascomycota</taxon>
        <taxon>Pezizomycotina</taxon>
        <taxon>Lecanoromycetes</taxon>
        <taxon>OSLEUM clade</taxon>
        <taxon>Lecanoromycetidae</taxon>
        <taxon>Lecanorales</taxon>
        <taxon>Lecanorineae</taxon>
        <taxon>Cladoniaceae</taxon>
        <taxon>Cladonia</taxon>
    </lineage>
</organism>
<dbReference type="InterPro" id="IPR027417">
    <property type="entry name" value="P-loop_NTPase"/>
</dbReference>
<dbReference type="GO" id="GO:0046034">
    <property type="term" value="P:ATP metabolic process"/>
    <property type="evidence" value="ECO:0007669"/>
    <property type="project" value="InterPro"/>
</dbReference>
<dbReference type="EMBL" id="JAFEKC020000026">
    <property type="protein sequence ID" value="KAK0506891.1"/>
    <property type="molecule type" value="Genomic_DNA"/>
</dbReference>
<dbReference type="GO" id="GO:0005524">
    <property type="term" value="F:ATP binding"/>
    <property type="evidence" value="ECO:0007669"/>
    <property type="project" value="UniProtKB-KW"/>
</dbReference>
<evidence type="ECO:0000313" key="7">
    <source>
        <dbReference type="EMBL" id="KAK0506891.1"/>
    </source>
</evidence>
<keyword evidence="5" id="KW-1278">Translocase</keyword>
<dbReference type="InterPro" id="IPR022878">
    <property type="entry name" value="V-ATPase_asu"/>
</dbReference>
<evidence type="ECO:0000313" key="8">
    <source>
        <dbReference type="Proteomes" id="UP001166286"/>
    </source>
</evidence>
<dbReference type="PANTHER" id="PTHR43607">
    <property type="entry name" value="V-TYPE PROTON ATPASE CATALYTIC SUBUNIT A"/>
    <property type="match status" value="1"/>
</dbReference>
<keyword evidence="2" id="KW-0813">Transport</keyword>
<evidence type="ECO:0000256" key="5">
    <source>
        <dbReference type="ARBA" id="ARBA00022967"/>
    </source>
</evidence>
<sequence>MWHVRVPQPVNDCLTAIAPLIVGHHVLDTLFLSVQGGTVCITGAFGCGRTEFSNSNFVIYISICGERGNETAKVLIDFPKL</sequence>
<evidence type="ECO:0000256" key="4">
    <source>
        <dbReference type="ARBA" id="ARBA00022840"/>
    </source>
</evidence>
<dbReference type="GO" id="GO:0000329">
    <property type="term" value="C:fungal-type vacuole membrane"/>
    <property type="evidence" value="ECO:0007669"/>
    <property type="project" value="TreeGrafter"/>
</dbReference>
<accession>A0AA39U3C0</accession>
<keyword evidence="3" id="KW-0547">Nucleotide-binding</keyword>
<dbReference type="Proteomes" id="UP001166286">
    <property type="component" value="Unassembled WGS sequence"/>
</dbReference>
<comment type="caution">
    <text evidence="7">The sequence shown here is derived from an EMBL/GenBank/DDBJ whole genome shotgun (WGS) entry which is preliminary data.</text>
</comment>
<comment type="similarity">
    <text evidence="1">Belongs to the ATPase alpha/beta chains family.</text>
</comment>
<dbReference type="Gene3D" id="3.40.50.300">
    <property type="entry name" value="P-loop containing nucleotide triphosphate hydrolases"/>
    <property type="match status" value="1"/>
</dbReference>
<keyword evidence="4" id="KW-0067">ATP-binding</keyword>
<keyword evidence="6" id="KW-0406">Ion transport</keyword>
<reference evidence="7" key="1">
    <citation type="submission" date="2023-03" db="EMBL/GenBank/DDBJ databases">
        <title>Complete genome of Cladonia borealis.</title>
        <authorList>
            <person name="Park H."/>
        </authorList>
    </citation>
    <scope>NUCLEOTIDE SEQUENCE</scope>
    <source>
        <strain evidence="7">ANT050790</strain>
    </source>
</reference>
<evidence type="ECO:0000256" key="1">
    <source>
        <dbReference type="ARBA" id="ARBA00008936"/>
    </source>
</evidence>
<proteinExistence type="inferred from homology"/>
<name>A0AA39U3C0_9LECA</name>